<evidence type="ECO:0000256" key="1">
    <source>
        <dbReference type="SAM" id="MobiDB-lite"/>
    </source>
</evidence>
<feature type="compositionally biased region" description="Polar residues" evidence="1">
    <location>
        <begin position="47"/>
        <end position="62"/>
    </location>
</feature>
<feature type="region of interest" description="Disordered" evidence="1">
    <location>
        <begin position="47"/>
        <end position="127"/>
    </location>
</feature>
<feature type="compositionally biased region" description="Basic and acidic residues" evidence="1">
    <location>
        <begin position="84"/>
        <end position="100"/>
    </location>
</feature>
<keyword evidence="3" id="KW-1185">Reference proteome</keyword>
<feature type="region of interest" description="Disordered" evidence="1">
    <location>
        <begin position="140"/>
        <end position="165"/>
    </location>
</feature>
<dbReference type="AlphaFoldDB" id="A0AAV6V5F1"/>
<feature type="region of interest" description="Disordered" evidence="1">
    <location>
        <begin position="182"/>
        <end position="202"/>
    </location>
</feature>
<name>A0AAV6V5F1_9ARAC</name>
<feature type="compositionally biased region" description="Polar residues" evidence="1">
    <location>
        <begin position="190"/>
        <end position="202"/>
    </location>
</feature>
<accession>A0AAV6V5F1</accession>
<dbReference type="Proteomes" id="UP000827092">
    <property type="component" value="Unassembled WGS sequence"/>
</dbReference>
<feature type="compositionally biased region" description="Basic and acidic residues" evidence="1">
    <location>
        <begin position="111"/>
        <end position="127"/>
    </location>
</feature>
<protein>
    <submittedName>
        <fullName evidence="2">Uncharacterized protein</fullName>
    </submittedName>
</protein>
<feature type="compositionally biased region" description="Low complexity" evidence="1">
    <location>
        <begin position="70"/>
        <end position="79"/>
    </location>
</feature>
<organism evidence="2 3">
    <name type="scientific">Oedothorax gibbosus</name>
    <dbReference type="NCBI Taxonomy" id="931172"/>
    <lineage>
        <taxon>Eukaryota</taxon>
        <taxon>Metazoa</taxon>
        <taxon>Ecdysozoa</taxon>
        <taxon>Arthropoda</taxon>
        <taxon>Chelicerata</taxon>
        <taxon>Arachnida</taxon>
        <taxon>Araneae</taxon>
        <taxon>Araneomorphae</taxon>
        <taxon>Entelegynae</taxon>
        <taxon>Araneoidea</taxon>
        <taxon>Linyphiidae</taxon>
        <taxon>Erigoninae</taxon>
        <taxon>Oedothorax</taxon>
    </lineage>
</organism>
<sequence length="302" mass="34799">MSDRFDPAVRINMLMITVTLCCVTAAYLVEASPASYRPYYHERTTYITDYNDDNNGGRSRSSYNDRKQRQGSQSQHGSSDFSEGESHSTRDRIKKDKFDQGSKSSVSKSGAKKEQAKKSHDKGFYEKEKRYGYEKSYGYERETKSHDKASQSHSHSDGYDHKQETAQHNAGEKFIRDLAEDGKKYKHGSKSQGSKSDFFDSSSNRRNFGKEFEAELTDDMKFFKRSGPISNFAPNFIPKEYMFGIEESLRKLKNNRMRGFHGLGGFRLDALNFGYNPLRYRYSSPDMKAEMLELNPLYLDVV</sequence>
<reference evidence="2 3" key="1">
    <citation type="journal article" date="2022" name="Nat. Ecol. Evol.">
        <title>A masculinizing supergene underlies an exaggerated male reproductive morph in a spider.</title>
        <authorList>
            <person name="Hendrickx F."/>
            <person name="De Corte Z."/>
            <person name="Sonet G."/>
            <person name="Van Belleghem S.M."/>
            <person name="Kostlbacher S."/>
            <person name="Vangestel C."/>
        </authorList>
    </citation>
    <scope>NUCLEOTIDE SEQUENCE [LARGE SCALE GENOMIC DNA]</scope>
    <source>
        <strain evidence="2">W744_W776</strain>
    </source>
</reference>
<evidence type="ECO:0000313" key="3">
    <source>
        <dbReference type="Proteomes" id="UP000827092"/>
    </source>
</evidence>
<comment type="caution">
    <text evidence="2">The sequence shown here is derived from an EMBL/GenBank/DDBJ whole genome shotgun (WGS) entry which is preliminary data.</text>
</comment>
<gene>
    <name evidence="2" type="ORF">JTE90_002250</name>
</gene>
<evidence type="ECO:0000313" key="2">
    <source>
        <dbReference type="EMBL" id="KAG8191980.1"/>
    </source>
</evidence>
<dbReference type="EMBL" id="JAFNEN010000148">
    <property type="protein sequence ID" value="KAG8191980.1"/>
    <property type="molecule type" value="Genomic_DNA"/>
</dbReference>
<proteinExistence type="predicted"/>